<dbReference type="EMBL" id="BAAALM010000016">
    <property type="protein sequence ID" value="GAA1217705.1"/>
    <property type="molecule type" value="Genomic_DNA"/>
</dbReference>
<organism evidence="6 7">
    <name type="scientific">Prauserella alba</name>
    <dbReference type="NCBI Taxonomy" id="176898"/>
    <lineage>
        <taxon>Bacteria</taxon>
        <taxon>Bacillati</taxon>
        <taxon>Actinomycetota</taxon>
        <taxon>Actinomycetes</taxon>
        <taxon>Pseudonocardiales</taxon>
        <taxon>Pseudonocardiaceae</taxon>
        <taxon>Prauserella</taxon>
    </lineage>
</organism>
<dbReference type="SUPFAM" id="SSF51735">
    <property type="entry name" value="NAD(P)-binding Rossmann-fold domains"/>
    <property type="match status" value="1"/>
</dbReference>
<evidence type="ECO:0000313" key="7">
    <source>
        <dbReference type="Proteomes" id="UP001500467"/>
    </source>
</evidence>
<feature type="domain" description="3-hydroxyisobutyrate dehydrogenase-like NAD-binding" evidence="5">
    <location>
        <begin position="162"/>
        <end position="278"/>
    </location>
</feature>
<dbReference type="PIRSF" id="PIRSF000103">
    <property type="entry name" value="HIBADH"/>
    <property type="match status" value="1"/>
</dbReference>
<keyword evidence="7" id="KW-1185">Reference proteome</keyword>
<name>A0ABP4G934_9PSEU</name>
<dbReference type="Pfam" id="PF14833">
    <property type="entry name" value="NAD_binding_11"/>
    <property type="match status" value="1"/>
</dbReference>
<evidence type="ECO:0000256" key="3">
    <source>
        <dbReference type="ARBA" id="ARBA00023027"/>
    </source>
</evidence>
<dbReference type="PANTHER" id="PTHR43060">
    <property type="entry name" value="3-HYDROXYISOBUTYRATE DEHYDROGENASE-LIKE 1, MITOCHONDRIAL-RELATED"/>
    <property type="match status" value="1"/>
</dbReference>
<accession>A0ABP4G934</accession>
<keyword evidence="2" id="KW-0560">Oxidoreductase</keyword>
<dbReference type="PANTHER" id="PTHR43060:SF15">
    <property type="entry name" value="3-HYDROXYISOBUTYRATE DEHYDROGENASE-LIKE 1, MITOCHONDRIAL-RELATED"/>
    <property type="match status" value="1"/>
</dbReference>
<dbReference type="InterPro" id="IPR013328">
    <property type="entry name" value="6PGD_dom2"/>
</dbReference>
<dbReference type="InterPro" id="IPR006115">
    <property type="entry name" value="6PGDH_NADP-bd"/>
</dbReference>
<comment type="caution">
    <text evidence="6">The sequence shown here is derived from an EMBL/GenBank/DDBJ whole genome shotgun (WGS) entry which is preliminary data.</text>
</comment>
<dbReference type="InterPro" id="IPR008927">
    <property type="entry name" value="6-PGluconate_DH-like_C_sf"/>
</dbReference>
<dbReference type="InterPro" id="IPR029154">
    <property type="entry name" value="HIBADH-like_NADP-bd"/>
</dbReference>
<evidence type="ECO:0000259" key="5">
    <source>
        <dbReference type="Pfam" id="PF14833"/>
    </source>
</evidence>
<dbReference type="InterPro" id="IPR036291">
    <property type="entry name" value="NAD(P)-bd_dom_sf"/>
</dbReference>
<dbReference type="Proteomes" id="UP001500467">
    <property type="component" value="Unassembled WGS sequence"/>
</dbReference>
<evidence type="ECO:0000256" key="1">
    <source>
        <dbReference type="ARBA" id="ARBA00009080"/>
    </source>
</evidence>
<gene>
    <name evidence="6" type="primary">mmsB</name>
    <name evidence="6" type="ORF">GCM10009675_45180</name>
</gene>
<comment type="similarity">
    <text evidence="1">Belongs to the HIBADH-related family.</text>
</comment>
<protein>
    <submittedName>
        <fullName evidence="6">3-hydroxyisobutyrate dehydrogenase</fullName>
    </submittedName>
</protein>
<keyword evidence="3" id="KW-0520">NAD</keyword>
<proteinExistence type="inferred from homology"/>
<feature type="domain" description="6-phosphogluconate dehydrogenase NADP-binding" evidence="4">
    <location>
        <begin position="2"/>
        <end position="155"/>
    </location>
</feature>
<dbReference type="SUPFAM" id="SSF48179">
    <property type="entry name" value="6-phosphogluconate dehydrogenase C-terminal domain-like"/>
    <property type="match status" value="1"/>
</dbReference>
<reference evidence="7" key="1">
    <citation type="journal article" date="2019" name="Int. J. Syst. Evol. Microbiol.">
        <title>The Global Catalogue of Microorganisms (GCM) 10K type strain sequencing project: providing services to taxonomists for standard genome sequencing and annotation.</title>
        <authorList>
            <consortium name="The Broad Institute Genomics Platform"/>
            <consortium name="The Broad Institute Genome Sequencing Center for Infectious Disease"/>
            <person name="Wu L."/>
            <person name="Ma J."/>
        </authorList>
    </citation>
    <scope>NUCLEOTIDE SEQUENCE [LARGE SCALE GENOMIC DNA]</scope>
    <source>
        <strain evidence="7">JCM 13022</strain>
    </source>
</reference>
<dbReference type="RefSeq" id="WP_253855336.1">
    <property type="nucleotide sequence ID" value="NZ_BAAALM010000016.1"/>
</dbReference>
<evidence type="ECO:0000259" key="4">
    <source>
        <dbReference type="Pfam" id="PF03446"/>
    </source>
</evidence>
<dbReference type="InterPro" id="IPR015815">
    <property type="entry name" value="HIBADH-related"/>
</dbReference>
<evidence type="ECO:0000256" key="2">
    <source>
        <dbReference type="ARBA" id="ARBA00023002"/>
    </source>
</evidence>
<evidence type="ECO:0000313" key="6">
    <source>
        <dbReference type="EMBL" id="GAA1217705.1"/>
    </source>
</evidence>
<dbReference type="Gene3D" id="1.10.1040.10">
    <property type="entry name" value="N-(1-d-carboxylethyl)-l-norvaline Dehydrogenase, domain 2"/>
    <property type="match status" value="1"/>
</dbReference>
<sequence length="287" mass="29435">MRIAFIGAGNMGGAVARRLATGGYDVRVADHSPSAVDRCTAVGAAAAGSAVEAAKGADIVFTSLPTPEIVTEVWREVAPHLSGTAIAVDVSTIDPTTADDLETTLAEHGNAFVHCALGKTPAAAEQGAIPLFTGGSGAAITTLAPVFDRMGERTYEFGSPSAAAVFKLISNMIGMTNVAVLSEGLTLAEKAGIDPELFASALDDTGAYSFQSQVRLPWMIAGDDTARFSAELAAKDLRLAVDSAGRLGIPTPVSAQTLAQLLSTVVHGHGDRDVVAMRALLTPPGHR</sequence>
<dbReference type="Pfam" id="PF03446">
    <property type="entry name" value="NAD_binding_2"/>
    <property type="match status" value="1"/>
</dbReference>
<dbReference type="Gene3D" id="3.40.50.720">
    <property type="entry name" value="NAD(P)-binding Rossmann-like Domain"/>
    <property type="match status" value="1"/>
</dbReference>